<evidence type="ECO:0000256" key="2">
    <source>
        <dbReference type="ARBA" id="ARBA00010972"/>
    </source>
</evidence>
<evidence type="ECO:0000313" key="10">
    <source>
        <dbReference type="Proteomes" id="UP000198287"/>
    </source>
</evidence>
<dbReference type="GO" id="GO:0003735">
    <property type="term" value="F:structural constituent of ribosome"/>
    <property type="evidence" value="ECO:0007669"/>
    <property type="project" value="InterPro"/>
</dbReference>
<dbReference type="InterPro" id="IPR019373">
    <property type="entry name" value="Ribosomal_mL51"/>
</dbReference>
<comment type="subcellular location">
    <subcellularLocation>
        <location evidence="1">Mitochondrion</location>
    </subcellularLocation>
</comment>
<proteinExistence type="inferred from homology"/>
<accession>A0A226DZY2</accession>
<evidence type="ECO:0000256" key="1">
    <source>
        <dbReference type="ARBA" id="ARBA00004173"/>
    </source>
</evidence>
<keyword evidence="5" id="KW-0496">Mitochondrion</keyword>
<dbReference type="PANTHER" id="PTHR13409:SF0">
    <property type="entry name" value="LARGE RIBOSOMAL SUBUNIT PROTEIN ML51"/>
    <property type="match status" value="1"/>
</dbReference>
<keyword evidence="3" id="KW-0809">Transit peptide</keyword>
<comment type="similarity">
    <text evidence="2">Belongs to the mitochondrion-specific ribosomal protein mL51 family.</text>
</comment>
<organism evidence="9 10">
    <name type="scientific">Folsomia candida</name>
    <name type="common">Springtail</name>
    <dbReference type="NCBI Taxonomy" id="158441"/>
    <lineage>
        <taxon>Eukaryota</taxon>
        <taxon>Metazoa</taxon>
        <taxon>Ecdysozoa</taxon>
        <taxon>Arthropoda</taxon>
        <taxon>Hexapoda</taxon>
        <taxon>Collembola</taxon>
        <taxon>Entomobryomorpha</taxon>
        <taxon>Isotomoidea</taxon>
        <taxon>Isotomidae</taxon>
        <taxon>Proisotominae</taxon>
        <taxon>Folsomia</taxon>
    </lineage>
</organism>
<dbReference type="GO" id="GO:0006412">
    <property type="term" value="P:translation"/>
    <property type="evidence" value="ECO:0007669"/>
    <property type="project" value="TreeGrafter"/>
</dbReference>
<dbReference type="Proteomes" id="UP000198287">
    <property type="component" value="Unassembled WGS sequence"/>
</dbReference>
<dbReference type="AlphaFoldDB" id="A0A226DZY2"/>
<reference evidence="9 10" key="1">
    <citation type="submission" date="2015-12" db="EMBL/GenBank/DDBJ databases">
        <title>The genome of Folsomia candida.</title>
        <authorList>
            <person name="Faddeeva A."/>
            <person name="Derks M.F."/>
            <person name="Anvar Y."/>
            <person name="Smit S."/>
            <person name="Van Straalen N."/>
            <person name="Roelofs D."/>
        </authorList>
    </citation>
    <scope>NUCLEOTIDE SEQUENCE [LARGE SCALE GENOMIC DNA]</scope>
    <source>
        <strain evidence="9 10">VU population</strain>
        <tissue evidence="9">Whole body</tissue>
    </source>
</reference>
<name>A0A226DZY2_FOLCA</name>
<keyword evidence="6" id="KW-0687">Ribonucleoprotein</keyword>
<evidence type="ECO:0000313" key="9">
    <source>
        <dbReference type="EMBL" id="OXA51032.1"/>
    </source>
</evidence>
<dbReference type="OMA" id="RPKNAWS"/>
<protein>
    <recommendedName>
        <fullName evidence="7">Large ribosomal subunit protein mL51</fullName>
    </recommendedName>
    <alternativeName>
        <fullName evidence="8">39S ribosomal protein L51, mitochondrial</fullName>
    </alternativeName>
</protein>
<dbReference type="PANTHER" id="PTHR13409">
    <property type="entry name" value="MITOCHONDRIAL 39S RIBOSOMAL PROTEIN L51"/>
    <property type="match status" value="1"/>
</dbReference>
<evidence type="ECO:0000256" key="8">
    <source>
        <dbReference type="ARBA" id="ARBA00035419"/>
    </source>
</evidence>
<evidence type="ECO:0000256" key="3">
    <source>
        <dbReference type="ARBA" id="ARBA00022946"/>
    </source>
</evidence>
<keyword evidence="4" id="KW-0689">Ribosomal protein</keyword>
<evidence type="ECO:0000256" key="7">
    <source>
        <dbReference type="ARBA" id="ARBA00035182"/>
    </source>
</evidence>
<comment type="caution">
    <text evidence="9">The sequence shown here is derived from an EMBL/GenBank/DDBJ whole genome shotgun (WGS) entry which is preliminary data.</text>
</comment>
<evidence type="ECO:0000256" key="5">
    <source>
        <dbReference type="ARBA" id="ARBA00023128"/>
    </source>
</evidence>
<evidence type="ECO:0000256" key="4">
    <source>
        <dbReference type="ARBA" id="ARBA00022980"/>
    </source>
</evidence>
<keyword evidence="10" id="KW-1185">Reference proteome</keyword>
<dbReference type="EMBL" id="LNIX01000008">
    <property type="protein sequence ID" value="OXA51032.1"/>
    <property type="molecule type" value="Genomic_DNA"/>
</dbReference>
<evidence type="ECO:0000256" key="6">
    <source>
        <dbReference type="ARBA" id="ARBA00023274"/>
    </source>
</evidence>
<sequence>MFSISKLVTGLSRVVHISPPPNTLLLETSIRLEASSLLVPSKGTVRYRYFEDKPKVLMRKYGYKDKMDFKGPLPRIPTGMPLPMPLYQPKKNWTEKKALFGQNDYIDILGDQEGLKPIMFQTHIPQWLKGFHGNEFQMLIRKHKMLGNRVASRPQEWHNLRKRIKYLYRFLNYNTKSFMDKKVLRR</sequence>
<gene>
    <name evidence="9" type="ORF">Fcan01_14094</name>
</gene>
<dbReference type="OrthoDB" id="10059330at2759"/>
<dbReference type="STRING" id="158441.A0A226DZY2"/>
<dbReference type="GO" id="GO:0005762">
    <property type="term" value="C:mitochondrial large ribosomal subunit"/>
    <property type="evidence" value="ECO:0007669"/>
    <property type="project" value="TreeGrafter"/>
</dbReference>
<dbReference type="Pfam" id="PF10244">
    <property type="entry name" value="MRP-L51"/>
    <property type="match status" value="1"/>
</dbReference>